<feature type="transmembrane region" description="Helical" evidence="7">
    <location>
        <begin position="662"/>
        <end position="685"/>
    </location>
</feature>
<feature type="region of interest" description="Disordered" evidence="6">
    <location>
        <begin position="1"/>
        <end position="134"/>
    </location>
</feature>
<evidence type="ECO:0000256" key="1">
    <source>
        <dbReference type="ARBA" id="ARBA00004141"/>
    </source>
</evidence>
<feature type="region of interest" description="Disordered" evidence="6">
    <location>
        <begin position="417"/>
        <end position="439"/>
    </location>
</feature>
<dbReference type="Proteomes" id="UP000245609">
    <property type="component" value="Unassembled WGS sequence"/>
</dbReference>
<reference evidence="9 10" key="1">
    <citation type="journal article" date="2018" name="MBio">
        <title>Comparative Genomics Reveals the Core Gene Toolbox for the Fungus-Insect Symbiosis.</title>
        <authorList>
            <person name="Wang Y."/>
            <person name="Stata M."/>
            <person name="Wang W."/>
            <person name="Stajich J.E."/>
            <person name="White M.M."/>
            <person name="Moncalvo J.M."/>
        </authorList>
    </citation>
    <scope>NUCLEOTIDE SEQUENCE [LARGE SCALE GENOMIC DNA]</scope>
    <source>
        <strain evidence="9 10">SC-DP-2</strain>
    </source>
</reference>
<dbReference type="GO" id="GO:0015179">
    <property type="term" value="F:L-amino acid transmembrane transporter activity"/>
    <property type="evidence" value="ECO:0007669"/>
    <property type="project" value="TreeGrafter"/>
</dbReference>
<feature type="transmembrane region" description="Helical" evidence="7">
    <location>
        <begin position="751"/>
        <end position="768"/>
    </location>
</feature>
<comment type="subcellular location">
    <subcellularLocation>
        <location evidence="1">Membrane</location>
        <topology evidence="1">Multi-pass membrane protein</topology>
    </subcellularLocation>
</comment>
<feature type="domain" description="Amino acid transporter transmembrane" evidence="8">
    <location>
        <begin position="446"/>
        <end position="828"/>
    </location>
</feature>
<keyword evidence="4 7" id="KW-1133">Transmembrane helix</keyword>
<evidence type="ECO:0000256" key="4">
    <source>
        <dbReference type="ARBA" id="ARBA00022989"/>
    </source>
</evidence>
<dbReference type="InterPro" id="IPR013057">
    <property type="entry name" value="AA_transpt_TM"/>
</dbReference>
<dbReference type="GO" id="GO:0005774">
    <property type="term" value="C:vacuolar membrane"/>
    <property type="evidence" value="ECO:0007669"/>
    <property type="project" value="TreeGrafter"/>
</dbReference>
<feature type="transmembrane region" description="Helical" evidence="7">
    <location>
        <begin position="628"/>
        <end position="650"/>
    </location>
</feature>
<feature type="region of interest" description="Disordered" evidence="6">
    <location>
        <begin position="253"/>
        <end position="286"/>
    </location>
</feature>
<gene>
    <name evidence="9" type="ORF">BB560_003892</name>
</gene>
<accession>A0A2T9ZAU8</accession>
<evidence type="ECO:0000259" key="8">
    <source>
        <dbReference type="Pfam" id="PF01490"/>
    </source>
</evidence>
<keyword evidence="5 7" id="KW-0472">Membrane</keyword>
<feature type="transmembrane region" description="Helical" evidence="7">
    <location>
        <begin position="810"/>
        <end position="828"/>
    </location>
</feature>
<evidence type="ECO:0000313" key="9">
    <source>
        <dbReference type="EMBL" id="PVV01680.1"/>
    </source>
</evidence>
<evidence type="ECO:0000256" key="3">
    <source>
        <dbReference type="ARBA" id="ARBA00022692"/>
    </source>
</evidence>
<evidence type="ECO:0000256" key="2">
    <source>
        <dbReference type="ARBA" id="ARBA00008066"/>
    </source>
</evidence>
<evidence type="ECO:0000256" key="5">
    <source>
        <dbReference type="ARBA" id="ARBA00023136"/>
    </source>
</evidence>
<dbReference type="EMBL" id="MBFS01000890">
    <property type="protein sequence ID" value="PVV01680.1"/>
    <property type="molecule type" value="Genomic_DNA"/>
</dbReference>
<feature type="compositionally biased region" description="Polar residues" evidence="6">
    <location>
        <begin position="63"/>
        <end position="74"/>
    </location>
</feature>
<comment type="caution">
    <text evidence="9">The sequence shown here is derived from an EMBL/GenBank/DDBJ whole genome shotgun (WGS) entry which is preliminary data.</text>
</comment>
<evidence type="ECO:0000256" key="6">
    <source>
        <dbReference type="SAM" id="MobiDB-lite"/>
    </source>
</evidence>
<dbReference type="STRING" id="133381.A0A2T9ZAU8"/>
<evidence type="ECO:0000313" key="10">
    <source>
        <dbReference type="Proteomes" id="UP000245609"/>
    </source>
</evidence>
<dbReference type="PANTHER" id="PTHR22950">
    <property type="entry name" value="AMINO ACID TRANSPORTER"/>
    <property type="match status" value="1"/>
</dbReference>
<dbReference type="Gene3D" id="1.20.1740.10">
    <property type="entry name" value="Amino acid/polyamine transporter I"/>
    <property type="match status" value="1"/>
</dbReference>
<feature type="compositionally biased region" description="Low complexity" evidence="6">
    <location>
        <begin position="75"/>
        <end position="84"/>
    </location>
</feature>
<dbReference type="OrthoDB" id="1684102at2759"/>
<organism evidence="9 10">
    <name type="scientific">Smittium megazygosporum</name>
    <dbReference type="NCBI Taxonomy" id="133381"/>
    <lineage>
        <taxon>Eukaryota</taxon>
        <taxon>Fungi</taxon>
        <taxon>Fungi incertae sedis</taxon>
        <taxon>Zoopagomycota</taxon>
        <taxon>Kickxellomycotina</taxon>
        <taxon>Harpellomycetes</taxon>
        <taxon>Harpellales</taxon>
        <taxon>Legeriomycetaceae</taxon>
        <taxon>Smittium</taxon>
    </lineage>
</organism>
<feature type="compositionally biased region" description="Polar residues" evidence="6">
    <location>
        <begin position="223"/>
        <end position="239"/>
    </location>
</feature>
<dbReference type="AlphaFoldDB" id="A0A2T9ZAU8"/>
<evidence type="ECO:0000256" key="7">
    <source>
        <dbReference type="SAM" id="Phobius"/>
    </source>
</evidence>
<protein>
    <recommendedName>
        <fullName evidence="8">Amino acid transporter transmembrane domain-containing protein</fullName>
    </recommendedName>
</protein>
<feature type="transmembrane region" description="Helical" evidence="7">
    <location>
        <begin position="587"/>
        <end position="608"/>
    </location>
</feature>
<feature type="transmembrane region" description="Helical" evidence="7">
    <location>
        <begin position="774"/>
        <end position="798"/>
    </location>
</feature>
<feature type="transmembrane region" description="Helical" evidence="7">
    <location>
        <begin position="550"/>
        <end position="575"/>
    </location>
</feature>
<feature type="compositionally biased region" description="Low complexity" evidence="6">
    <location>
        <begin position="267"/>
        <end position="281"/>
    </location>
</feature>
<dbReference type="PANTHER" id="PTHR22950:SF666">
    <property type="entry name" value="VACUOLAR AMINO ACID TRANSPORTER 4"/>
    <property type="match status" value="1"/>
</dbReference>
<feature type="transmembrane region" description="Helical" evidence="7">
    <location>
        <begin position="475"/>
        <end position="499"/>
    </location>
</feature>
<proteinExistence type="inferred from homology"/>
<comment type="similarity">
    <text evidence="2">Belongs to the amino acid/polyamine transporter 2 family.</text>
</comment>
<dbReference type="Pfam" id="PF01490">
    <property type="entry name" value="Aa_trans"/>
    <property type="match status" value="1"/>
</dbReference>
<keyword evidence="3 7" id="KW-0812">Transmembrane</keyword>
<keyword evidence="10" id="KW-1185">Reference proteome</keyword>
<feature type="region of interest" description="Disordered" evidence="6">
    <location>
        <begin position="173"/>
        <end position="201"/>
    </location>
</feature>
<sequence length="850" mass="94278">MSSPKDKIPTGLDNPDQKSGKSINYSQDLNSDQEIKPGTPTSAFKSIPIRHPKNSARAGDSVLYQQATQNLSEIPSSFPSSFSPQNTSKWSIPSDKVASQGLPNYQSDQAQNLPSNSARPGTPDSLDESSGRFSPVLRKGRVTFNSAIEDLSTSDVSSGFDISKRQAAKLLKRHLITKNPSQRSKRALASKQIPPYERDSADISKLNSSLLSYRSSKQKIPFPNNSTIPDTNDANSSSLITSDAFHDSEGEEYDKLLDGNDSDDAESLNSHSGSDDSSNELNRSLINPLTLPSGDITHSLYKWQRSASKNTSVKRAQSYVSVKRPSIASNHSWDIPFAHGDITQPGGFRRYYMRQRAIREGRQLPTSMTNNFVDFISLYGHFAGGDYPSDEDESSDLGFDDDDEGYLEFVNEERNRRSSLHLQDGQPGHPGGAGHQHDITYKHEGTASSKKAFFLLIKSFVGTGVLFLPKSFYNGGLLFSIALMALTGYLALHCMLLLIECHSKLHMSYGDIGYHLVGSKTRNLVFFSIVISQIGFCCAYSIFVAKNTRFLFNSITNCTMDLPISFWVMAQFLFYIPMSMVRRIKNFSFLALVADVFIVVGLSYLFYYDGRVLITQGIANVEMFNPNLFPLIVGTAVFSYEGIGLVIPVVDSMKNPSEFPRVLSLTVFISAMIFILAASLSYMAFGDKVETVVLLNLTEGGSTTSFIQFLYSIAIMFSTPLQLFPAIRILESGLFTKSGKRNPMVKWQKNAFRLFACLLVAFISIIVSDQLDEFVSIIGTFACVPLSFIYPTLFHFLAIDSSRLVKIKDMCLFFIGILMMFYVTYLTLQQWGSSVPSPPQCPSIPVPFLP</sequence>
<feature type="region of interest" description="Disordered" evidence="6">
    <location>
        <begin position="214"/>
        <end position="239"/>
    </location>
</feature>
<feature type="transmembrane region" description="Helical" evidence="7">
    <location>
        <begin position="524"/>
        <end position="544"/>
    </location>
</feature>
<feature type="compositionally biased region" description="Polar residues" evidence="6">
    <location>
        <begin position="20"/>
        <end position="32"/>
    </location>
</feature>
<feature type="compositionally biased region" description="Polar residues" evidence="6">
    <location>
        <begin position="101"/>
        <end position="119"/>
    </location>
</feature>
<feature type="transmembrane region" description="Helical" evidence="7">
    <location>
        <begin position="705"/>
        <end position="730"/>
    </location>
</feature>
<name>A0A2T9ZAU8_9FUNG</name>